<dbReference type="SUPFAM" id="SSF52540">
    <property type="entry name" value="P-loop containing nucleoside triphosphate hydrolases"/>
    <property type="match status" value="1"/>
</dbReference>
<reference evidence="3 4" key="1">
    <citation type="submission" date="2015-03" db="EMBL/GenBank/DDBJ databases">
        <authorList>
            <person name="Murphy D."/>
        </authorList>
    </citation>
    <scope>NUCLEOTIDE SEQUENCE [LARGE SCALE GENOMIC DNA]</scope>
    <source>
        <strain evidence="3 4">D16</strain>
    </source>
</reference>
<dbReference type="AlphaFoldDB" id="A0A0U1E0I0"/>
<evidence type="ECO:0000313" key="3">
    <source>
        <dbReference type="EMBL" id="CQD25048.1"/>
    </source>
</evidence>
<accession>A0A0U1E0I0</accession>
<dbReference type="EMBL" id="CTEF01000009">
    <property type="protein sequence ID" value="CQD25048.1"/>
    <property type="molecule type" value="Genomic_DNA"/>
</dbReference>
<dbReference type="Gene3D" id="3.40.50.300">
    <property type="entry name" value="P-loop containing nucleotide triphosphate hydrolases"/>
    <property type="match status" value="1"/>
</dbReference>
<feature type="domain" description="Endonuclease GajA/Old nuclease/RecF-like AAA" evidence="1">
    <location>
        <begin position="1"/>
        <end position="50"/>
    </location>
</feature>
<dbReference type="CDD" id="cd01026">
    <property type="entry name" value="TOPRIM_OLD"/>
    <property type="match status" value="1"/>
</dbReference>
<dbReference type="RefSeq" id="WP_109790023.1">
    <property type="nucleotide sequence ID" value="NZ_LQOP01000029.1"/>
</dbReference>
<dbReference type="GeneID" id="44299198"/>
<evidence type="ECO:0000313" key="4">
    <source>
        <dbReference type="Proteomes" id="UP000182227"/>
    </source>
</evidence>
<organism evidence="3 4">
    <name type="scientific">Mycolicibacterium conceptionense</name>
    <dbReference type="NCBI Taxonomy" id="451644"/>
    <lineage>
        <taxon>Bacteria</taxon>
        <taxon>Bacillati</taxon>
        <taxon>Actinomycetota</taxon>
        <taxon>Actinomycetes</taxon>
        <taxon>Mycobacteriales</taxon>
        <taxon>Mycobacteriaceae</taxon>
        <taxon>Mycolicibacterium</taxon>
    </lineage>
</organism>
<proteinExistence type="predicted"/>
<dbReference type="InterPro" id="IPR041685">
    <property type="entry name" value="AAA_GajA/Old/RecF-like"/>
</dbReference>
<keyword evidence="3" id="KW-0378">Hydrolase</keyword>
<evidence type="ECO:0000259" key="1">
    <source>
        <dbReference type="Pfam" id="PF13175"/>
    </source>
</evidence>
<sequence>MHIDRVDVERFLGFERLSIEVDPQLQLIAGPNNAGKSSLLRMLETFFADPSSMDLQRLKPLHDYYVHGGPRMMSSIQVQFAGLTEEEAAAFSDAVVRRNGTFWVKISCTRGGTISYHTSRNSPRARDIYQRVLESFSFVKIPSVRVSETGHGENDQSLLRLHETLEGVLVRSGGSRKTQLQKEFEDAIAPVEELVHKVLSDSIEAVASELPFRERDLGIKLPDSRHALRGMLNEAVITSRGEIEVSIAERGTGFQSAMVLGILRYVASRSNQTAGKVVFVIEEPEAFLHPQTQRAMAKILRDISSDAQLLVTTHSPVLVDSFSVRRIVRLPLSPTGTNYEAKRQELSEAEEGRLSRDCDATNSELIFASAVILVEGHGDKLLVDYLLERITGGAGGHYALGITVIEASSIDNIPRLLRLAQLFGVQAYCITDKDGMHKAGDGKRKVLGILKAKDSPPSQSDVSQLCVLADKQVSKLTAALEQQEELNAKLNRWDVFVLASDLEGLLLDTVGQKGLAEKLGPNGVNQVDSATATRFAEGVQGKEELASWLGSKGWNSTSRKSGKAKPHLPSALLREYLSGRATAPRAIRPLEEWLRGIVSEHERSPL</sequence>
<dbReference type="InterPro" id="IPR034139">
    <property type="entry name" value="TOPRIM_OLD"/>
</dbReference>
<dbReference type="PANTHER" id="PTHR43581">
    <property type="entry name" value="ATP/GTP PHOSPHATASE"/>
    <property type="match status" value="1"/>
</dbReference>
<dbReference type="InterPro" id="IPR051396">
    <property type="entry name" value="Bact_Antivir_Def_Nuclease"/>
</dbReference>
<dbReference type="Pfam" id="PF20469">
    <property type="entry name" value="OLD-like_TOPRIM"/>
    <property type="match status" value="1"/>
</dbReference>
<feature type="domain" description="OLD protein-like TOPRIM" evidence="2">
    <location>
        <begin position="366"/>
        <end position="434"/>
    </location>
</feature>
<feature type="domain" description="Endonuclease GajA/Old nuclease/RecF-like AAA" evidence="1">
    <location>
        <begin position="197"/>
        <end position="319"/>
    </location>
</feature>
<keyword evidence="3" id="KW-0255">Endonuclease</keyword>
<name>A0A0U1E0I0_9MYCO</name>
<keyword evidence="3" id="KW-0540">Nuclease</keyword>
<dbReference type="InterPro" id="IPR027417">
    <property type="entry name" value="P-loop_NTPase"/>
</dbReference>
<protein>
    <submittedName>
        <fullName evidence="3">Putative OLD family ATP-dependent endonuclease</fullName>
    </submittedName>
</protein>
<dbReference type="GO" id="GO:0004519">
    <property type="term" value="F:endonuclease activity"/>
    <property type="evidence" value="ECO:0007669"/>
    <property type="project" value="UniProtKB-KW"/>
</dbReference>
<dbReference type="PANTHER" id="PTHR43581:SF4">
    <property type="entry name" value="ATP_GTP PHOSPHATASE"/>
    <property type="match status" value="1"/>
</dbReference>
<dbReference type="Proteomes" id="UP000182227">
    <property type="component" value="Unassembled WGS sequence"/>
</dbReference>
<gene>
    <name evidence="3" type="ORF">BN970_06846</name>
</gene>
<evidence type="ECO:0000259" key="2">
    <source>
        <dbReference type="Pfam" id="PF20469"/>
    </source>
</evidence>
<dbReference type="Pfam" id="PF13175">
    <property type="entry name" value="AAA_15"/>
    <property type="match status" value="2"/>
</dbReference>